<dbReference type="AlphaFoldDB" id="A0A1C3EMM8"/>
<comment type="caution">
    <text evidence="2">The sequence shown here is derived from an EMBL/GenBank/DDBJ whole genome shotgun (WGS) entry which is preliminary data.</text>
</comment>
<evidence type="ECO:0000313" key="2">
    <source>
        <dbReference type="EMBL" id="ODA34469.1"/>
    </source>
</evidence>
<gene>
    <name evidence="2" type="ORF">A8L45_05720</name>
</gene>
<dbReference type="EMBL" id="LYBM01000007">
    <property type="protein sequence ID" value="ODA34469.1"/>
    <property type="molecule type" value="Genomic_DNA"/>
</dbReference>
<dbReference type="Proteomes" id="UP000094936">
    <property type="component" value="Unassembled WGS sequence"/>
</dbReference>
<keyword evidence="3" id="KW-1185">Reference proteome</keyword>
<evidence type="ECO:0000256" key="1">
    <source>
        <dbReference type="SAM" id="MobiDB-lite"/>
    </source>
</evidence>
<feature type="compositionally biased region" description="Polar residues" evidence="1">
    <location>
        <begin position="48"/>
        <end position="57"/>
    </location>
</feature>
<protein>
    <submittedName>
        <fullName evidence="2">Uncharacterized protein</fullName>
    </submittedName>
</protein>
<organism evidence="2 3">
    <name type="scientific">Veronia pacifica</name>
    <dbReference type="NCBI Taxonomy" id="1080227"/>
    <lineage>
        <taxon>Bacteria</taxon>
        <taxon>Pseudomonadati</taxon>
        <taxon>Pseudomonadota</taxon>
        <taxon>Gammaproteobacteria</taxon>
        <taxon>Vibrionales</taxon>
        <taxon>Vibrionaceae</taxon>
        <taxon>Veronia</taxon>
    </lineage>
</organism>
<proteinExistence type="predicted"/>
<sequence>MRGALAGNRSSNSRRRHKVHRQNKQSWWRFTTDSEDSRSNSPPKLCATTLNKQANDSSPDKSMGTKLEERK</sequence>
<reference evidence="2 3" key="1">
    <citation type="submission" date="2016-05" db="EMBL/GenBank/DDBJ databases">
        <title>Genomic Taxonomy of the Vibrionaceae.</title>
        <authorList>
            <person name="Gomez-Gil B."/>
            <person name="Enciso-Ibarra J."/>
        </authorList>
    </citation>
    <scope>NUCLEOTIDE SEQUENCE [LARGE SCALE GENOMIC DNA]</scope>
    <source>
        <strain evidence="2 3">CAIM 1920</strain>
    </source>
</reference>
<feature type="region of interest" description="Disordered" evidence="1">
    <location>
        <begin position="1"/>
        <end position="71"/>
    </location>
</feature>
<accession>A0A1C3EMM8</accession>
<feature type="compositionally biased region" description="Basic residues" evidence="1">
    <location>
        <begin position="12"/>
        <end position="23"/>
    </location>
</feature>
<name>A0A1C3EMM8_9GAMM</name>
<dbReference type="RefSeq" id="WP_068900138.1">
    <property type="nucleotide sequence ID" value="NZ_JBHUIF010000015.1"/>
</dbReference>
<evidence type="ECO:0000313" key="3">
    <source>
        <dbReference type="Proteomes" id="UP000094936"/>
    </source>
</evidence>